<evidence type="ECO:0000313" key="1">
    <source>
        <dbReference type="EMBL" id="KAG8004461.1"/>
    </source>
</evidence>
<reference evidence="1" key="1">
    <citation type="submission" date="2020-04" db="EMBL/GenBank/DDBJ databases">
        <title>A chromosome-scale assembly and high-density genetic map of the yellow drum (Nibea albiflora) genome.</title>
        <authorList>
            <person name="Xu D."/>
            <person name="Zhang W."/>
            <person name="Chen R."/>
            <person name="Tan P."/>
            <person name="Wang L."/>
            <person name="Song H."/>
            <person name="Tian L."/>
            <person name="Zhu Q."/>
            <person name="Wang B."/>
        </authorList>
    </citation>
    <scope>NUCLEOTIDE SEQUENCE</scope>
    <source>
        <strain evidence="1">ZJHYS-2018</strain>
    </source>
</reference>
<dbReference type="EMBL" id="CM024812">
    <property type="protein sequence ID" value="KAG8004461.1"/>
    <property type="molecule type" value="Genomic_DNA"/>
</dbReference>
<keyword evidence="1" id="KW-0378">Hydrolase</keyword>
<keyword evidence="2" id="KW-1185">Reference proteome</keyword>
<sequence length="521" mass="57251">MAEKKKAVLFNFWGVAVSRRPHAVFHKLEELRNLPGGFLSSVVSQKDSAMSRAERGEITLSQAECVKEAQVRAVTLPSDWSVGHLLEELREVMMEVQPAVLKAAASLRHSGLLTAVLANHWLDDSASGDSAARLLSLLGGHFDLVLQSCRSGHRVPEPSMFSSALQHLGVTSQQALWLDADEEGVKAAAGAGMKAILVENLDDALHKLVDFTGVQAVGTQSPPPACSPDEVSHGYVTIRPGVRTHYVEMGSGPPVLLCHGFPESWYSWRYQIPAVAAAGFRVLALDMKGYGESTAPPDIQEYSQEQLCKSIPQVTLVGHDWGGMLVWVMAQYYPERVRAVASLNTPLFPVDPSVSPAEKLKSVPIFDYQLYFQKPACPPISTAGVCARGGLFVGLPEQIPRSSMLTEAELQYYVSQYKERGFRRPLNWYRNGEANWKWMCSRPTGKLLIPALMVTAGKDQVLLPAFSKGMEDLILNLSRGHIEDCGHWTQMERPAETNSILISWLQETHKKTGGVTVSPKL</sequence>
<name>A0ACB7EUH8_NIBAL</name>
<evidence type="ECO:0000313" key="2">
    <source>
        <dbReference type="Proteomes" id="UP000805704"/>
    </source>
</evidence>
<comment type="caution">
    <text evidence="1">The sequence shown here is derived from an EMBL/GenBank/DDBJ whole genome shotgun (WGS) entry which is preliminary data.</text>
</comment>
<accession>A0ACB7EUH8</accession>
<dbReference type="Proteomes" id="UP000805704">
    <property type="component" value="Chromosome 24"/>
</dbReference>
<protein>
    <submittedName>
        <fullName evidence="1">Bifunctional epoxide hydrolase 2</fullName>
    </submittedName>
</protein>
<organism evidence="1 2">
    <name type="scientific">Nibea albiflora</name>
    <name type="common">Yellow drum</name>
    <name type="synonym">Corvina albiflora</name>
    <dbReference type="NCBI Taxonomy" id="240163"/>
    <lineage>
        <taxon>Eukaryota</taxon>
        <taxon>Metazoa</taxon>
        <taxon>Chordata</taxon>
        <taxon>Craniata</taxon>
        <taxon>Vertebrata</taxon>
        <taxon>Euteleostomi</taxon>
        <taxon>Actinopterygii</taxon>
        <taxon>Neopterygii</taxon>
        <taxon>Teleostei</taxon>
        <taxon>Neoteleostei</taxon>
        <taxon>Acanthomorphata</taxon>
        <taxon>Eupercaria</taxon>
        <taxon>Sciaenidae</taxon>
        <taxon>Nibea</taxon>
    </lineage>
</organism>
<gene>
    <name evidence="1" type="primary">EPHX2</name>
    <name evidence="1" type="ORF">GBF38_008691</name>
</gene>
<proteinExistence type="predicted"/>